<dbReference type="AlphaFoldDB" id="A0A844ZDQ8"/>
<dbReference type="Proteomes" id="UP000433104">
    <property type="component" value="Unassembled WGS sequence"/>
</dbReference>
<organism evidence="2 3">
    <name type="scientific">Parapontixanthobacter aurantiacus</name>
    <dbReference type="NCBI Taxonomy" id="1463599"/>
    <lineage>
        <taxon>Bacteria</taxon>
        <taxon>Pseudomonadati</taxon>
        <taxon>Pseudomonadota</taxon>
        <taxon>Alphaproteobacteria</taxon>
        <taxon>Sphingomonadales</taxon>
        <taxon>Erythrobacteraceae</taxon>
        <taxon>Parapontixanthobacter</taxon>
    </lineage>
</organism>
<reference evidence="2 3" key="1">
    <citation type="submission" date="2019-12" db="EMBL/GenBank/DDBJ databases">
        <title>Genomic-based taxomic classification of the family Erythrobacteraceae.</title>
        <authorList>
            <person name="Xu L."/>
        </authorList>
    </citation>
    <scope>NUCLEOTIDE SEQUENCE [LARGE SCALE GENOMIC DNA]</scope>
    <source>
        <strain evidence="2 3">MCCC 1A09962</strain>
    </source>
</reference>
<dbReference type="Gene3D" id="3.30.420.40">
    <property type="match status" value="1"/>
</dbReference>
<keyword evidence="3" id="KW-1185">Reference proteome</keyword>
<dbReference type="InterPro" id="IPR043129">
    <property type="entry name" value="ATPase_NBD"/>
</dbReference>
<dbReference type="InterPro" id="IPR003695">
    <property type="entry name" value="Ppx_GppA_N"/>
</dbReference>
<dbReference type="Pfam" id="PF02541">
    <property type="entry name" value="Ppx-GppA"/>
    <property type="match status" value="1"/>
</dbReference>
<protein>
    <submittedName>
        <fullName evidence="2">Ppx/GppA family phosphatase</fullName>
    </submittedName>
</protein>
<dbReference type="Gene3D" id="3.30.420.150">
    <property type="entry name" value="Exopolyphosphatase. Domain 2"/>
    <property type="match status" value="1"/>
</dbReference>
<dbReference type="SUPFAM" id="SSF53067">
    <property type="entry name" value="Actin-like ATPase domain"/>
    <property type="match status" value="2"/>
</dbReference>
<dbReference type="PANTHER" id="PTHR30005:SF0">
    <property type="entry name" value="RETROGRADE REGULATION PROTEIN 2"/>
    <property type="match status" value="1"/>
</dbReference>
<dbReference type="CDD" id="cd24052">
    <property type="entry name" value="ASKHA_NBD_HpPPX-GppA-like"/>
    <property type="match status" value="1"/>
</dbReference>
<evidence type="ECO:0000313" key="2">
    <source>
        <dbReference type="EMBL" id="MXO85908.1"/>
    </source>
</evidence>
<sequence>MRDDGLFGKHAERAIVDIGSNTVRAVIFGGSPRAPTVIHNEKVTARLGRDIASDGELAEESIELAMRGLRRYALIFDDLGIDDVTTVATAAVREASNGKAFLADVEALGFAPRVLSGEEEARFSAHGVLGAFPGASGIVADLGGGSLELVRIDGDLSDDGTTLPLGTLRLEALREGHDGKIAKPIAQMLKQAGWGSAASTSDPADASGRGGQSLYLVGGTFRAMAVYAMHQAKTPLTDPHGYELTGKQAAKLASRIEKADPSTVGDIPRISSMRAEKLPDAATLLSVLLKQLQPDRIVFSSWGLREGIIQEGLPDHMKRQDPLLAGIGVFGTMYGASPVLATRVAGWTVRAVPTRGRGEERLRLAATTLSLAAMQIEPNLRVQHATEWALYKRWLGLGPEGRAMLAATVCANGNVTDLPDALHLLAEPEQLEEAICWGLAIRLCRRLATRSRKGLQASSLVRDEDRLVLRLEEGHRDLFGVPNEKDLRQLSERLGLDYALDIVPDDSSEPIIEPAVPIPTI</sequence>
<name>A0A844ZDQ8_9SPHN</name>
<evidence type="ECO:0000313" key="3">
    <source>
        <dbReference type="Proteomes" id="UP000433104"/>
    </source>
</evidence>
<dbReference type="OrthoDB" id="3698573at2"/>
<feature type="domain" description="Ppx/GppA phosphatase N-terminal" evidence="1">
    <location>
        <begin position="33"/>
        <end position="315"/>
    </location>
</feature>
<dbReference type="EMBL" id="WTYW01000001">
    <property type="protein sequence ID" value="MXO85908.1"/>
    <property type="molecule type" value="Genomic_DNA"/>
</dbReference>
<accession>A0A844ZDQ8</accession>
<dbReference type="PANTHER" id="PTHR30005">
    <property type="entry name" value="EXOPOLYPHOSPHATASE"/>
    <property type="match status" value="1"/>
</dbReference>
<comment type="caution">
    <text evidence="2">The sequence shown here is derived from an EMBL/GenBank/DDBJ whole genome shotgun (WGS) entry which is preliminary data.</text>
</comment>
<dbReference type="Gene3D" id="1.10.3210.10">
    <property type="entry name" value="Hypothetical protein af1432"/>
    <property type="match status" value="1"/>
</dbReference>
<gene>
    <name evidence="2" type="ORF">GRI38_07665</name>
</gene>
<dbReference type="InterPro" id="IPR050273">
    <property type="entry name" value="GppA/Ppx_hydrolase"/>
</dbReference>
<proteinExistence type="predicted"/>
<dbReference type="GO" id="GO:0006357">
    <property type="term" value="P:regulation of transcription by RNA polymerase II"/>
    <property type="evidence" value="ECO:0007669"/>
    <property type="project" value="TreeGrafter"/>
</dbReference>
<evidence type="ECO:0000259" key="1">
    <source>
        <dbReference type="Pfam" id="PF02541"/>
    </source>
</evidence>